<organism evidence="2 3">
    <name type="scientific">Streptococcus salivarius</name>
    <dbReference type="NCBI Taxonomy" id="1304"/>
    <lineage>
        <taxon>Bacteria</taxon>
        <taxon>Bacillati</taxon>
        <taxon>Bacillota</taxon>
        <taxon>Bacilli</taxon>
        <taxon>Lactobacillales</taxon>
        <taxon>Streptococcaceae</taxon>
        <taxon>Streptococcus</taxon>
    </lineage>
</organism>
<dbReference type="EMBL" id="VDCW01000001">
    <property type="protein sequence ID" value="TNF68739.1"/>
    <property type="molecule type" value="Genomic_DNA"/>
</dbReference>
<dbReference type="RefSeq" id="WP_139723630.1">
    <property type="nucleotide sequence ID" value="NZ_VDCW01000001.1"/>
</dbReference>
<gene>
    <name evidence="2" type="ORF">FBF48_00400</name>
</gene>
<dbReference type="InterPro" id="IPR000257">
    <property type="entry name" value="Uroporphyrinogen_deCOase"/>
</dbReference>
<dbReference type="Pfam" id="PF01208">
    <property type="entry name" value="URO-D"/>
    <property type="match status" value="1"/>
</dbReference>
<sequence length="332" mass="36943">MSEKRELVLKAFRGESVDRVPVGFWHHFTTEDEWLHGFENPGIIDKNKAGHKKFIAEVKPDFVKLMSDGFFAYPQPAFKDFKTISDLQTIEPLGAKHPWISAQVELVKSLIADFPEDIVAIYNIFAPVTYFKWLVGKVSGGDDLIADYIVENRKALNHVLDVISEDIASLSQRVIEEAGADGIYLSVQSIQDNRVSAEIYKEIIAPSELKVLEAANEAKGHNILHICGYEGARNNIELFKDYPAQVVNWAVGPEGISLAEGRIIFKGRTVLGGFENGKDGLLYTGTKKAIQEKVREIIADTGTHGLIIGADCTIPSDINHERIEWVREAAIL</sequence>
<comment type="caution">
    <text evidence="2">The sequence shown here is derived from an EMBL/GenBank/DDBJ whole genome shotgun (WGS) entry which is preliminary data.</text>
</comment>
<dbReference type="GO" id="GO:0004853">
    <property type="term" value="F:uroporphyrinogen decarboxylase activity"/>
    <property type="evidence" value="ECO:0007669"/>
    <property type="project" value="InterPro"/>
</dbReference>
<dbReference type="InterPro" id="IPR038071">
    <property type="entry name" value="UROD/MetE-like_sf"/>
</dbReference>
<dbReference type="AlphaFoldDB" id="A0AAX2V4X3"/>
<accession>A0AAX2V4X3</accession>
<dbReference type="PANTHER" id="PTHR47099">
    <property type="entry name" value="METHYLCOBAMIDE:COM METHYLTRANSFERASE MTBA"/>
    <property type="match status" value="1"/>
</dbReference>
<protein>
    <submittedName>
        <fullName evidence="2">Uroporphyrinogen decarboxylase</fullName>
    </submittedName>
</protein>
<name>A0AAX2V4X3_STRSL</name>
<dbReference type="InterPro" id="IPR052024">
    <property type="entry name" value="Methanogen_methyltrans"/>
</dbReference>
<evidence type="ECO:0000313" key="2">
    <source>
        <dbReference type="EMBL" id="TNF68739.1"/>
    </source>
</evidence>
<reference evidence="2 3" key="1">
    <citation type="submission" date="2019-06" db="EMBL/GenBank/DDBJ databases">
        <title>Genome Announcement To Ensure Probiotic Safety of Streptococcus salivarius UBSS01.</title>
        <authorList>
            <person name="Sulthana A."/>
            <person name="Lakshmi S.G."/>
            <person name="Madempudi R.S."/>
        </authorList>
    </citation>
    <scope>NUCLEOTIDE SEQUENCE [LARGE SCALE GENOMIC DNA]</scope>
    <source>
        <strain evidence="2 3">UBSS01</strain>
    </source>
</reference>
<dbReference type="GO" id="GO:0006779">
    <property type="term" value="P:porphyrin-containing compound biosynthetic process"/>
    <property type="evidence" value="ECO:0007669"/>
    <property type="project" value="InterPro"/>
</dbReference>
<dbReference type="SUPFAM" id="SSF51726">
    <property type="entry name" value="UROD/MetE-like"/>
    <property type="match status" value="1"/>
</dbReference>
<dbReference type="Gene3D" id="3.20.20.210">
    <property type="match status" value="1"/>
</dbReference>
<dbReference type="PANTHER" id="PTHR47099:SF1">
    <property type="entry name" value="METHYLCOBAMIDE:COM METHYLTRANSFERASE MTBA"/>
    <property type="match status" value="1"/>
</dbReference>
<dbReference type="Proteomes" id="UP000308186">
    <property type="component" value="Unassembled WGS sequence"/>
</dbReference>
<evidence type="ECO:0000313" key="3">
    <source>
        <dbReference type="Proteomes" id="UP000308186"/>
    </source>
</evidence>
<proteinExistence type="predicted"/>
<feature type="domain" description="Uroporphyrinogen decarboxylase (URO-D)" evidence="1">
    <location>
        <begin position="76"/>
        <end position="330"/>
    </location>
</feature>
<evidence type="ECO:0000259" key="1">
    <source>
        <dbReference type="Pfam" id="PF01208"/>
    </source>
</evidence>